<proteinExistence type="predicted"/>
<gene>
    <name evidence="2" type="ORF">DOFOFD_01920</name>
</gene>
<keyword evidence="1" id="KW-0812">Transmembrane</keyword>
<protein>
    <submittedName>
        <fullName evidence="2">Uncharacterized protein</fullName>
    </submittedName>
</protein>
<evidence type="ECO:0000313" key="3">
    <source>
        <dbReference type="Proteomes" id="UP001312908"/>
    </source>
</evidence>
<evidence type="ECO:0000313" key="2">
    <source>
        <dbReference type="EMBL" id="MEE8657771.1"/>
    </source>
</evidence>
<sequence length="48" mass="5199">MNDASEAEAARTERRDEVISLVAACVFTVFLAILTIHAMIVSNVGSEF</sequence>
<dbReference type="EMBL" id="JAWJZY010000001">
    <property type="protein sequence ID" value="MEE8657771.1"/>
    <property type="molecule type" value="Genomic_DNA"/>
</dbReference>
<accession>A0ABU7U1J0</accession>
<dbReference type="Proteomes" id="UP001312908">
    <property type="component" value="Unassembled WGS sequence"/>
</dbReference>
<organism evidence="2 3">
    <name type="scientific">Sorlinia euscelidii</name>
    <dbReference type="NCBI Taxonomy" id="3081148"/>
    <lineage>
        <taxon>Bacteria</taxon>
        <taxon>Pseudomonadati</taxon>
        <taxon>Pseudomonadota</taxon>
        <taxon>Alphaproteobacteria</taxon>
        <taxon>Acetobacterales</taxon>
        <taxon>Acetobacteraceae</taxon>
        <taxon>Sorlinia</taxon>
    </lineage>
</organism>
<comment type="caution">
    <text evidence="2">The sequence shown here is derived from an EMBL/GenBank/DDBJ whole genome shotgun (WGS) entry which is preliminary data.</text>
</comment>
<dbReference type="RefSeq" id="WP_394818766.1">
    <property type="nucleotide sequence ID" value="NZ_JAWJZY010000001.1"/>
</dbReference>
<keyword evidence="1" id="KW-0472">Membrane</keyword>
<feature type="transmembrane region" description="Helical" evidence="1">
    <location>
        <begin position="18"/>
        <end position="40"/>
    </location>
</feature>
<keyword evidence="3" id="KW-1185">Reference proteome</keyword>
<keyword evidence="1" id="KW-1133">Transmembrane helix</keyword>
<evidence type="ECO:0000256" key="1">
    <source>
        <dbReference type="SAM" id="Phobius"/>
    </source>
</evidence>
<name>A0ABU7U1J0_9PROT</name>
<reference evidence="2 3" key="1">
    <citation type="submission" date="2023-10" db="EMBL/GenBank/DDBJ databases">
        <title>Sorlinia euscelidii gen. nov., sp. nov., an acetic acid bacteria isolated from the gut of Euscelidius variegatus emitter.</title>
        <authorList>
            <person name="Michoud G."/>
            <person name="Marasco R."/>
            <person name="Seferji K."/>
            <person name="Gonella E."/>
            <person name="Garuglieri E."/>
            <person name="Alma A."/>
            <person name="Mapelli F."/>
            <person name="Borin S."/>
            <person name="Daffonchio D."/>
            <person name="Crotti E."/>
        </authorList>
    </citation>
    <scope>NUCLEOTIDE SEQUENCE [LARGE SCALE GENOMIC DNA]</scope>
    <source>
        <strain evidence="2 3">EV16P</strain>
    </source>
</reference>